<dbReference type="EMBL" id="LHPG02000002">
    <property type="protein sequence ID" value="PRW60399.1"/>
    <property type="molecule type" value="Genomic_DNA"/>
</dbReference>
<evidence type="ECO:0000313" key="3">
    <source>
        <dbReference type="EMBL" id="PRW60399.1"/>
    </source>
</evidence>
<dbReference type="GO" id="GO:0032263">
    <property type="term" value="P:GMP salvage"/>
    <property type="evidence" value="ECO:0007669"/>
    <property type="project" value="TreeGrafter"/>
</dbReference>
<dbReference type="Gene3D" id="3.40.50.2020">
    <property type="match status" value="1"/>
</dbReference>
<dbReference type="GO" id="GO:0004422">
    <property type="term" value="F:hypoxanthine phosphoribosyltransferase activity"/>
    <property type="evidence" value="ECO:0007669"/>
    <property type="project" value="TreeGrafter"/>
</dbReference>
<evidence type="ECO:0000256" key="2">
    <source>
        <dbReference type="ARBA" id="ARBA00022679"/>
    </source>
</evidence>
<gene>
    <name evidence="3" type="ORF">C2E21_1079</name>
</gene>
<dbReference type="PANTHER" id="PTHR43363:SF1">
    <property type="entry name" value="HYPOXANTHINE-GUANINE PHOSPHORIBOSYLTRANSFERASE"/>
    <property type="match status" value="1"/>
</dbReference>
<dbReference type="STRING" id="3076.A0A2P6U265"/>
<dbReference type="Proteomes" id="UP000239899">
    <property type="component" value="Unassembled WGS sequence"/>
</dbReference>
<dbReference type="OrthoDB" id="9973266at2759"/>
<dbReference type="GO" id="GO:0032265">
    <property type="term" value="P:XMP salvage"/>
    <property type="evidence" value="ECO:0007669"/>
    <property type="project" value="TreeGrafter"/>
</dbReference>
<organism evidence="3 4">
    <name type="scientific">Chlorella sorokiniana</name>
    <name type="common">Freshwater green alga</name>
    <dbReference type="NCBI Taxonomy" id="3076"/>
    <lineage>
        <taxon>Eukaryota</taxon>
        <taxon>Viridiplantae</taxon>
        <taxon>Chlorophyta</taxon>
        <taxon>core chlorophytes</taxon>
        <taxon>Trebouxiophyceae</taxon>
        <taxon>Chlorellales</taxon>
        <taxon>Chlorellaceae</taxon>
        <taxon>Chlorella clade</taxon>
        <taxon>Chlorella</taxon>
    </lineage>
</organism>
<dbReference type="SUPFAM" id="SSF53271">
    <property type="entry name" value="PRTase-like"/>
    <property type="match status" value="1"/>
</dbReference>
<protein>
    <submittedName>
        <fullName evidence="3">Xanthine-guanine phosphoribosyl transferase</fullName>
    </submittedName>
</protein>
<proteinExistence type="predicted"/>
<dbReference type="InterPro" id="IPR029057">
    <property type="entry name" value="PRTase-like"/>
</dbReference>
<keyword evidence="4" id="KW-1185">Reference proteome</keyword>
<evidence type="ECO:0000313" key="4">
    <source>
        <dbReference type="Proteomes" id="UP000239899"/>
    </source>
</evidence>
<sequence length="231" mass="24528">MGLLVEPATAAVQPDILLGVSGAVSPELEAAAAPKRTYFSWDAIHRTIVGALPKLQAAGFATPDYLIAVAGGGLIPARVLRSLMRSSSKQGGCAALKVIGLELYDDEMDGKPRESGVKRTQWLEAGSTQLAGKTLLIVDEVDDSRQTLAYAARELLADIAADEAALAAAGTPVSQPTRLGCFVIHNKAREKVAQLPEGVQQIVGQEVEGDAWVCYPWDAEDIDEHNELGRQ</sequence>
<keyword evidence="1" id="KW-0328">Glycosyltransferase</keyword>
<dbReference type="GO" id="GO:0032264">
    <property type="term" value="P:IMP salvage"/>
    <property type="evidence" value="ECO:0007669"/>
    <property type="project" value="TreeGrafter"/>
</dbReference>
<dbReference type="AlphaFoldDB" id="A0A2P6U265"/>
<name>A0A2P6U265_CHLSO</name>
<evidence type="ECO:0000256" key="1">
    <source>
        <dbReference type="ARBA" id="ARBA00022676"/>
    </source>
</evidence>
<keyword evidence="2 3" id="KW-0808">Transferase</keyword>
<accession>A0A2P6U265</accession>
<dbReference type="PANTHER" id="PTHR43363">
    <property type="entry name" value="HYPOXANTHINE PHOSPHORIBOSYLTRANSFERASE"/>
    <property type="match status" value="1"/>
</dbReference>
<dbReference type="GO" id="GO:0005737">
    <property type="term" value="C:cytoplasm"/>
    <property type="evidence" value="ECO:0007669"/>
    <property type="project" value="TreeGrafter"/>
</dbReference>
<comment type="caution">
    <text evidence="3">The sequence shown here is derived from an EMBL/GenBank/DDBJ whole genome shotgun (WGS) entry which is preliminary data.</text>
</comment>
<reference evidence="3 4" key="1">
    <citation type="journal article" date="2018" name="Plant J.">
        <title>Genome sequences of Chlorella sorokiniana UTEX 1602 and Micractinium conductrix SAG 241.80: implications to maltose excretion by a green alga.</title>
        <authorList>
            <person name="Arriola M.B."/>
            <person name="Velmurugan N."/>
            <person name="Zhang Y."/>
            <person name="Plunkett M.H."/>
            <person name="Hondzo H."/>
            <person name="Barney B.M."/>
        </authorList>
    </citation>
    <scope>NUCLEOTIDE SEQUENCE [LARGE SCALE GENOMIC DNA]</scope>
    <source>
        <strain evidence="4">UTEX 1602</strain>
    </source>
</reference>
<dbReference type="GO" id="GO:0046100">
    <property type="term" value="P:hypoxanthine metabolic process"/>
    <property type="evidence" value="ECO:0007669"/>
    <property type="project" value="TreeGrafter"/>
</dbReference>